<dbReference type="SUPFAM" id="SSF54236">
    <property type="entry name" value="Ubiquitin-like"/>
    <property type="match status" value="1"/>
</dbReference>
<reference evidence="2 3" key="1">
    <citation type="submission" date="2024-02" db="EMBL/GenBank/DDBJ databases">
        <authorList>
            <person name="Chen Y."/>
            <person name="Shah S."/>
            <person name="Dougan E. K."/>
            <person name="Thang M."/>
            <person name="Chan C."/>
        </authorList>
    </citation>
    <scope>NUCLEOTIDE SEQUENCE [LARGE SCALE GENOMIC DNA]</scope>
</reference>
<dbReference type="Proteomes" id="UP001642464">
    <property type="component" value="Unassembled WGS sequence"/>
</dbReference>
<protein>
    <submittedName>
        <fullName evidence="2">Ubiquitin-like domain-containing protein</fullName>
    </submittedName>
</protein>
<keyword evidence="3" id="KW-1185">Reference proteome</keyword>
<accession>A0ABP0HB82</accession>
<dbReference type="Pfam" id="PF13475">
    <property type="entry name" value="DUF4116"/>
    <property type="match status" value="2"/>
</dbReference>
<dbReference type="InterPro" id="IPR025197">
    <property type="entry name" value="DUF4116"/>
</dbReference>
<name>A0ABP0HB82_9DINO</name>
<proteinExistence type="predicted"/>
<gene>
    <name evidence="2" type="ORF">SCF082_LOCUS849</name>
</gene>
<dbReference type="EMBL" id="CAXAMM010000348">
    <property type="protein sequence ID" value="CAK8987137.1"/>
    <property type="molecule type" value="Genomic_DNA"/>
</dbReference>
<evidence type="ECO:0000259" key="1">
    <source>
        <dbReference type="Pfam" id="PF13475"/>
    </source>
</evidence>
<evidence type="ECO:0000313" key="2">
    <source>
        <dbReference type="EMBL" id="CAK8987137.1"/>
    </source>
</evidence>
<sequence>MENFLKVKVFKGLAATTELLDLKVERNSVVFDLMVTIKKELQIHWRRQRLLCNGESLEEHARWSDITQDETVDILLLHCDHRHREPIVDREKMLAMVRGSADSLAFASEDLKNDREVVTVAVMQWGEALQYASRSLQKDPEILRLAMAKDPRAFCRAGKILRKDQTFATWAVHFDPDMMRFVHEELLKNKDFMKHHVQRCASLIRYSTARLDKETVLGAMEQDGLALEFVNRPPNRYAQDADVVRAAVRQNGLALRFASEVLREDVQMVREALESDERALKFVSSKDLVCKLVSERPSALKHAQWDFHEDAEVVEAAFASDPASLMFAGTQAALHMISKHGNVLELLKPSLRRDERVLAAVAEFASGGACRRQEASGLP</sequence>
<evidence type="ECO:0000313" key="3">
    <source>
        <dbReference type="Proteomes" id="UP001642464"/>
    </source>
</evidence>
<dbReference type="InterPro" id="IPR029071">
    <property type="entry name" value="Ubiquitin-like_domsf"/>
</dbReference>
<feature type="domain" description="DUF4116" evidence="1">
    <location>
        <begin position="242"/>
        <end position="285"/>
    </location>
</feature>
<comment type="caution">
    <text evidence="2">The sequence shown here is derived from an EMBL/GenBank/DDBJ whole genome shotgun (WGS) entry which is preliminary data.</text>
</comment>
<organism evidence="2 3">
    <name type="scientific">Durusdinium trenchii</name>
    <dbReference type="NCBI Taxonomy" id="1381693"/>
    <lineage>
        <taxon>Eukaryota</taxon>
        <taxon>Sar</taxon>
        <taxon>Alveolata</taxon>
        <taxon>Dinophyceae</taxon>
        <taxon>Suessiales</taxon>
        <taxon>Symbiodiniaceae</taxon>
        <taxon>Durusdinium</taxon>
    </lineage>
</organism>
<feature type="domain" description="DUF4116" evidence="1">
    <location>
        <begin position="89"/>
        <end position="137"/>
    </location>
</feature>